<dbReference type="RefSeq" id="WP_270453762.1">
    <property type="nucleotide sequence ID" value="NZ_JADPIE010000003.1"/>
</dbReference>
<accession>A0A931AU57</accession>
<comment type="caution">
    <text evidence="9">The sequence shown here is derived from an EMBL/GenBank/DDBJ whole genome shotgun (WGS) entry which is preliminary data.</text>
</comment>
<keyword evidence="1 8" id="KW-0963">Cytoplasm</keyword>
<dbReference type="GO" id="GO:0004359">
    <property type="term" value="F:glutaminase activity"/>
    <property type="evidence" value="ECO:0007669"/>
    <property type="project" value="UniProtKB-EC"/>
</dbReference>
<dbReference type="SMART" id="SM01211">
    <property type="entry name" value="GATase_5"/>
    <property type="match status" value="1"/>
</dbReference>
<feature type="active site" description="Nucleophile" evidence="8">
    <location>
        <position position="86"/>
    </location>
</feature>
<keyword evidence="3 8" id="KW-0547">Nucleotide-binding</keyword>
<comment type="catalytic activity">
    <reaction evidence="8">
        <text>N(2)-formyl-N(1)-(5-phospho-beta-D-ribosyl)glycinamide + L-glutamine + ATP + H2O = 2-formamido-N(1)-(5-O-phospho-beta-D-ribosyl)acetamidine + L-glutamate + ADP + phosphate + H(+)</text>
        <dbReference type="Rhea" id="RHEA:17129"/>
        <dbReference type="ChEBI" id="CHEBI:15377"/>
        <dbReference type="ChEBI" id="CHEBI:15378"/>
        <dbReference type="ChEBI" id="CHEBI:29985"/>
        <dbReference type="ChEBI" id="CHEBI:30616"/>
        <dbReference type="ChEBI" id="CHEBI:43474"/>
        <dbReference type="ChEBI" id="CHEBI:58359"/>
        <dbReference type="ChEBI" id="CHEBI:147286"/>
        <dbReference type="ChEBI" id="CHEBI:147287"/>
        <dbReference type="ChEBI" id="CHEBI:456216"/>
        <dbReference type="EC" id="6.3.5.3"/>
    </reaction>
</comment>
<dbReference type="SUPFAM" id="SSF52317">
    <property type="entry name" value="Class I glutamine amidotransferase-like"/>
    <property type="match status" value="1"/>
</dbReference>
<dbReference type="EC" id="6.3.5.3" evidence="8"/>
<comment type="pathway">
    <text evidence="8">Purine metabolism; IMP biosynthesis via de novo pathway; 5-amino-1-(5-phospho-D-ribosyl)imidazole from N(2)-formyl-N(1)-(5-phospho-D-ribosyl)glycinamide: step 1/2.</text>
</comment>
<dbReference type="CDD" id="cd01740">
    <property type="entry name" value="GATase1_FGAR_AT"/>
    <property type="match status" value="1"/>
</dbReference>
<comment type="subunit">
    <text evidence="8">Part of the FGAM synthase complex composed of 1 PurL, 1 PurQ and 2 PurS subunits.</text>
</comment>
<keyword evidence="2 8" id="KW-0436">Ligase</keyword>
<evidence type="ECO:0000256" key="3">
    <source>
        <dbReference type="ARBA" id="ARBA00022741"/>
    </source>
</evidence>
<dbReference type="GO" id="GO:0006189">
    <property type="term" value="P:'de novo' IMP biosynthetic process"/>
    <property type="evidence" value="ECO:0007669"/>
    <property type="project" value="UniProtKB-UniRule"/>
</dbReference>
<evidence type="ECO:0000313" key="9">
    <source>
        <dbReference type="EMBL" id="MBF8436845.1"/>
    </source>
</evidence>
<evidence type="ECO:0000256" key="6">
    <source>
        <dbReference type="ARBA" id="ARBA00022840"/>
    </source>
</evidence>
<keyword evidence="10" id="KW-1185">Reference proteome</keyword>
<comment type="subcellular location">
    <subcellularLocation>
        <location evidence="8">Cytoplasm</location>
    </subcellularLocation>
</comment>
<evidence type="ECO:0000313" key="10">
    <source>
        <dbReference type="Proteomes" id="UP000621436"/>
    </source>
</evidence>
<dbReference type="GO" id="GO:0005524">
    <property type="term" value="F:ATP binding"/>
    <property type="evidence" value="ECO:0007669"/>
    <property type="project" value="UniProtKB-KW"/>
</dbReference>
<evidence type="ECO:0000256" key="1">
    <source>
        <dbReference type="ARBA" id="ARBA00022490"/>
    </source>
</evidence>
<proteinExistence type="inferred from homology"/>
<gene>
    <name evidence="8 9" type="primary">purQ</name>
    <name evidence="9" type="ORF">I0Q91_07145</name>
</gene>
<dbReference type="PANTHER" id="PTHR47552:SF1">
    <property type="entry name" value="PHOSPHORIBOSYLFORMYLGLYCINAMIDINE SYNTHASE SUBUNIT PURQ"/>
    <property type="match status" value="1"/>
</dbReference>
<dbReference type="HAMAP" id="MF_00421">
    <property type="entry name" value="PurQ"/>
    <property type="match status" value="1"/>
</dbReference>
<dbReference type="NCBIfam" id="NF002957">
    <property type="entry name" value="PRK03619.1"/>
    <property type="match status" value="1"/>
</dbReference>
<dbReference type="PROSITE" id="PS51273">
    <property type="entry name" value="GATASE_TYPE_1"/>
    <property type="match status" value="1"/>
</dbReference>
<dbReference type="PANTHER" id="PTHR47552">
    <property type="entry name" value="PHOSPHORIBOSYLFORMYLGLYCINAMIDINE SYNTHASE SUBUNIT PURQ"/>
    <property type="match status" value="1"/>
</dbReference>
<keyword evidence="5 8" id="KW-0378">Hydrolase</keyword>
<reference evidence="9" key="1">
    <citation type="submission" date="2020-11" db="EMBL/GenBank/DDBJ databases">
        <title>Halonatronomonas betainensis gen. nov., sp. nov. a novel haloalkaliphilic representative of the family Halanaerobiacae capable of betaine degradation.</title>
        <authorList>
            <person name="Boltyanskaya Y."/>
            <person name="Kevbrin V."/>
            <person name="Detkova E."/>
            <person name="Grouzdev D.S."/>
            <person name="Koziaeva V."/>
            <person name="Zhilina T."/>
        </authorList>
    </citation>
    <scope>NUCLEOTIDE SEQUENCE</scope>
    <source>
        <strain evidence="9">Z-7014</strain>
    </source>
</reference>
<dbReference type="InterPro" id="IPR029062">
    <property type="entry name" value="Class_I_gatase-like"/>
</dbReference>
<dbReference type="PIRSF" id="PIRSF001586">
    <property type="entry name" value="FGAM_synth_I"/>
    <property type="match status" value="1"/>
</dbReference>
<dbReference type="EMBL" id="JADPIE010000003">
    <property type="protein sequence ID" value="MBF8436845.1"/>
    <property type="molecule type" value="Genomic_DNA"/>
</dbReference>
<feature type="active site" evidence="8">
    <location>
        <position position="197"/>
    </location>
</feature>
<dbReference type="NCBIfam" id="TIGR01737">
    <property type="entry name" value="FGAM_synth_I"/>
    <property type="match status" value="1"/>
</dbReference>
<evidence type="ECO:0000256" key="5">
    <source>
        <dbReference type="ARBA" id="ARBA00022801"/>
    </source>
</evidence>
<dbReference type="GO" id="GO:0004642">
    <property type="term" value="F:phosphoribosylformylglycinamidine synthase activity"/>
    <property type="evidence" value="ECO:0007669"/>
    <property type="project" value="UniProtKB-UniRule"/>
</dbReference>
<evidence type="ECO:0000256" key="2">
    <source>
        <dbReference type="ARBA" id="ARBA00022598"/>
    </source>
</evidence>
<dbReference type="Gene3D" id="3.40.50.880">
    <property type="match status" value="1"/>
</dbReference>
<comment type="function">
    <text evidence="8">Part of the phosphoribosylformylglycinamidine synthase complex involved in the purines biosynthetic pathway. Catalyzes the ATP-dependent conversion of formylglycinamide ribonucleotide (FGAR) and glutamine to yield formylglycinamidine ribonucleotide (FGAM) and glutamate. The FGAM synthase complex is composed of three subunits. PurQ produces an ammonia molecule by converting glutamine to glutamate. PurL transfers the ammonia molecule to FGAR to form FGAM in an ATP-dependent manner. PurS interacts with PurQ and PurL and is thought to assist in the transfer of the ammonia molecule from PurQ to PurL.</text>
</comment>
<comment type="catalytic activity">
    <reaction evidence="8">
        <text>L-glutamine + H2O = L-glutamate + NH4(+)</text>
        <dbReference type="Rhea" id="RHEA:15889"/>
        <dbReference type="ChEBI" id="CHEBI:15377"/>
        <dbReference type="ChEBI" id="CHEBI:28938"/>
        <dbReference type="ChEBI" id="CHEBI:29985"/>
        <dbReference type="ChEBI" id="CHEBI:58359"/>
        <dbReference type="EC" id="3.5.1.2"/>
    </reaction>
</comment>
<dbReference type="AlphaFoldDB" id="A0A931AU57"/>
<protein>
    <recommendedName>
        <fullName evidence="8">Phosphoribosylformylglycinamidine synthase subunit PurQ</fullName>
        <shortName evidence="8">FGAM synthase</shortName>
        <ecNumber evidence="8">6.3.5.3</ecNumber>
    </recommendedName>
    <alternativeName>
        <fullName evidence="8">Formylglycinamide ribonucleotide amidotransferase subunit I</fullName>
        <shortName evidence="8">FGAR amidotransferase I</shortName>
        <shortName evidence="8">FGAR-AT I</shortName>
    </alternativeName>
    <alternativeName>
        <fullName evidence="8">Glutaminase PurQ</fullName>
        <ecNumber evidence="8">3.5.1.2</ecNumber>
    </alternativeName>
    <alternativeName>
        <fullName evidence="8">Phosphoribosylformylglycinamidine synthase subunit I</fullName>
    </alternativeName>
</protein>
<evidence type="ECO:0000256" key="4">
    <source>
        <dbReference type="ARBA" id="ARBA00022755"/>
    </source>
</evidence>
<feature type="active site" evidence="8">
    <location>
        <position position="199"/>
    </location>
</feature>
<dbReference type="InterPro" id="IPR010075">
    <property type="entry name" value="PRibForGlyAmidine_synth_PurQ"/>
</dbReference>
<evidence type="ECO:0000256" key="7">
    <source>
        <dbReference type="ARBA" id="ARBA00022962"/>
    </source>
</evidence>
<keyword evidence="7 8" id="KW-0315">Glutamine amidotransferase</keyword>
<name>A0A931AU57_9FIRM</name>
<sequence length="227" mass="25440">MRFGIVTFPGSNCDQDLRYVIEDIFEIEIDMIWHKEKFKNNYDAILLPGGFSYGDYLRSGAIARFSPVMDSVIEFANNGGTVLGICNGFQILMEAGLLPGAMKVNDNLKFVCKHVKLQVENDRTPFTRKLEINQILDIPVAHQEGNFYIDDAGLKELKANNQIVLKYLDDSENPNGSIDNIAGICNKKRNVFGLMPHPERASEEILGSSDGKKIFESLISYLKEGVN</sequence>
<dbReference type="Pfam" id="PF13507">
    <property type="entry name" value="GATase_5"/>
    <property type="match status" value="1"/>
</dbReference>
<keyword evidence="4 8" id="KW-0658">Purine biosynthesis</keyword>
<dbReference type="EC" id="3.5.1.2" evidence="8"/>
<keyword evidence="6 8" id="KW-0067">ATP-binding</keyword>
<dbReference type="GO" id="GO:0005737">
    <property type="term" value="C:cytoplasm"/>
    <property type="evidence" value="ECO:0007669"/>
    <property type="project" value="UniProtKB-SubCell"/>
</dbReference>
<dbReference type="Proteomes" id="UP000621436">
    <property type="component" value="Unassembled WGS sequence"/>
</dbReference>
<organism evidence="9 10">
    <name type="scientific">Halonatronomonas betaini</name>
    <dbReference type="NCBI Taxonomy" id="2778430"/>
    <lineage>
        <taxon>Bacteria</taxon>
        <taxon>Bacillati</taxon>
        <taxon>Bacillota</taxon>
        <taxon>Clostridia</taxon>
        <taxon>Halanaerobiales</taxon>
        <taxon>Halarsenatibacteraceae</taxon>
        <taxon>Halonatronomonas</taxon>
    </lineage>
</organism>
<evidence type="ECO:0000256" key="8">
    <source>
        <dbReference type="HAMAP-Rule" id="MF_00421"/>
    </source>
</evidence>